<dbReference type="EMBL" id="BPUS01000010">
    <property type="protein sequence ID" value="GJH27407.1"/>
    <property type="molecule type" value="Genomic_DNA"/>
</dbReference>
<evidence type="ECO:0000313" key="1">
    <source>
        <dbReference type="EMBL" id="GJH27407.1"/>
    </source>
</evidence>
<dbReference type="Proteomes" id="UP001055111">
    <property type="component" value="Unassembled WGS sequence"/>
</dbReference>
<dbReference type="AlphaFoldDB" id="A0AA37ICZ8"/>
<proteinExistence type="predicted"/>
<sequence>MKQFGFARPEVQFLGCRSVLAEAPRVPGFEATYRVRGKDIDAVDNWLATWAEWERLRFSCCQWDAPRGFYKDKQGSNFEVNMFAEAYISGHMVDQRKDFSKLPYATLTISHYLQ</sequence>
<reference evidence="1" key="1">
    <citation type="submission" date="2022-09" db="EMBL/GenBank/DDBJ databases">
        <title>Isolation and characterization of 3-chlorobenzoate degrading bacteria from soils in Shizuoka.</title>
        <authorList>
            <person name="Ifat A."/>
            <person name="Ogawa N."/>
            <person name="Kimbara K."/>
            <person name="Moriuchi R."/>
            <person name="Dohra H."/>
            <person name="Shintani M."/>
        </authorList>
    </citation>
    <scope>NUCLEOTIDE SEQUENCE</scope>
    <source>
        <strain evidence="1">19CS4-2</strain>
    </source>
</reference>
<protein>
    <submittedName>
        <fullName evidence="1">Uncharacterized protein</fullName>
    </submittedName>
</protein>
<evidence type="ECO:0000313" key="2">
    <source>
        <dbReference type="Proteomes" id="UP001055111"/>
    </source>
</evidence>
<name>A0AA37ICZ8_9BURK</name>
<comment type="caution">
    <text evidence="1">The sequence shown here is derived from an EMBL/GenBank/DDBJ whole genome shotgun (WGS) entry which is preliminary data.</text>
</comment>
<accession>A0AA37ICZ8</accession>
<gene>
    <name evidence="1" type="ORF">CBA19CS42_22845</name>
</gene>
<organism evidence="1 2">
    <name type="scientific">Caballeronia novacaledonica</name>
    <dbReference type="NCBI Taxonomy" id="1544861"/>
    <lineage>
        <taxon>Bacteria</taxon>
        <taxon>Pseudomonadati</taxon>
        <taxon>Pseudomonadota</taxon>
        <taxon>Betaproteobacteria</taxon>
        <taxon>Burkholderiales</taxon>
        <taxon>Burkholderiaceae</taxon>
        <taxon>Caballeronia</taxon>
    </lineage>
</organism>